<sequence>MAILAKIQTAAEKLGYETQLYPQSEEHPLELLALTVGEDGEENKYLGITVYPLDEELEGSQFLQFFYEYPQKISGDQKERFRIRLSELNRLLPLGHFNFNEMENRIYFKYVLVLPNEKEVDLAFLNDLLDMCLFAISQRPSL</sequence>
<evidence type="ECO:0008006" key="3">
    <source>
        <dbReference type="Google" id="ProtNLM"/>
    </source>
</evidence>
<gene>
    <name evidence="1" type="ORF">SAMN05444412_101516</name>
</gene>
<dbReference type="RefSeq" id="WP_019596347.1">
    <property type="nucleotide sequence ID" value="NZ_FNQC01000001.1"/>
</dbReference>
<accession>A0A1H3KT75</accession>
<dbReference type="Proteomes" id="UP000199663">
    <property type="component" value="Unassembled WGS sequence"/>
</dbReference>
<comment type="caution">
    <text evidence="1">The sequence shown here is derived from an EMBL/GenBank/DDBJ whole genome shotgun (WGS) entry which is preliminary data.</text>
</comment>
<proteinExistence type="predicted"/>
<organism evidence="1 2">
    <name type="scientific">Rhodonellum ikkaensis</name>
    <dbReference type="NCBI Taxonomy" id="336829"/>
    <lineage>
        <taxon>Bacteria</taxon>
        <taxon>Pseudomonadati</taxon>
        <taxon>Bacteroidota</taxon>
        <taxon>Cytophagia</taxon>
        <taxon>Cytophagales</taxon>
        <taxon>Cytophagaceae</taxon>
        <taxon>Rhodonellum</taxon>
    </lineage>
</organism>
<evidence type="ECO:0000313" key="1">
    <source>
        <dbReference type="EMBL" id="SDY55397.1"/>
    </source>
</evidence>
<keyword evidence="2" id="KW-1185">Reference proteome</keyword>
<dbReference type="EMBL" id="FNQC01000001">
    <property type="protein sequence ID" value="SDY55397.1"/>
    <property type="molecule type" value="Genomic_DNA"/>
</dbReference>
<name>A0A1H3KT75_9BACT</name>
<evidence type="ECO:0000313" key="2">
    <source>
        <dbReference type="Proteomes" id="UP000199663"/>
    </source>
</evidence>
<protein>
    <recommendedName>
        <fullName evidence="3">Sensory transduction regulator</fullName>
    </recommendedName>
</protein>
<reference evidence="1 2" key="1">
    <citation type="submission" date="2016-10" db="EMBL/GenBank/DDBJ databases">
        <authorList>
            <person name="Varghese N."/>
            <person name="Submissions S."/>
        </authorList>
    </citation>
    <scope>NUCLEOTIDE SEQUENCE [LARGE SCALE GENOMIC DNA]</scope>
    <source>
        <strain evidence="1 2">DSM 17997</strain>
    </source>
</reference>